<dbReference type="Proteomes" id="UP001231915">
    <property type="component" value="Unassembled WGS sequence"/>
</dbReference>
<dbReference type="SUPFAM" id="SSF50891">
    <property type="entry name" value="Cyclophilin-like"/>
    <property type="match status" value="1"/>
</dbReference>
<dbReference type="InterPro" id="IPR029000">
    <property type="entry name" value="Cyclophilin-like_dom_sf"/>
</dbReference>
<evidence type="ECO:0000256" key="1">
    <source>
        <dbReference type="ARBA" id="ARBA00013194"/>
    </source>
</evidence>
<name>A0ABT7ENB9_9GAMM</name>
<proteinExistence type="predicted"/>
<feature type="chain" id="PRO_5046941800" description="peptidylprolyl isomerase" evidence="4">
    <location>
        <begin position="20"/>
        <end position="207"/>
    </location>
</feature>
<evidence type="ECO:0000256" key="3">
    <source>
        <dbReference type="ARBA" id="ARBA00023235"/>
    </source>
</evidence>
<feature type="signal peptide" evidence="4">
    <location>
        <begin position="1"/>
        <end position="19"/>
    </location>
</feature>
<accession>A0ABT7ENB9</accession>
<evidence type="ECO:0000256" key="2">
    <source>
        <dbReference type="ARBA" id="ARBA00023110"/>
    </source>
</evidence>
<evidence type="ECO:0000313" key="6">
    <source>
        <dbReference type="EMBL" id="MDK2596495.1"/>
    </source>
</evidence>
<dbReference type="InterPro" id="IPR002130">
    <property type="entry name" value="Cyclophilin-type_PPIase_dom"/>
</dbReference>
<evidence type="ECO:0000313" key="7">
    <source>
        <dbReference type="Proteomes" id="UP001231915"/>
    </source>
</evidence>
<dbReference type="EC" id="5.2.1.8" evidence="1"/>
<gene>
    <name evidence="6" type="ORF">QNM18_15705</name>
</gene>
<keyword evidence="2" id="KW-0697">Rotamase</keyword>
<dbReference type="GO" id="GO:0003755">
    <property type="term" value="F:peptidyl-prolyl cis-trans isomerase activity"/>
    <property type="evidence" value="ECO:0007669"/>
    <property type="project" value="UniProtKB-EC"/>
</dbReference>
<dbReference type="PROSITE" id="PS50072">
    <property type="entry name" value="CSA_PPIASE_2"/>
    <property type="match status" value="1"/>
</dbReference>
<keyword evidence="4" id="KW-0732">Signal</keyword>
<dbReference type="InterPro" id="IPR044665">
    <property type="entry name" value="E_coli_cyclophilin_A-like"/>
</dbReference>
<keyword evidence="7" id="KW-1185">Reference proteome</keyword>
<dbReference type="PANTHER" id="PTHR43246">
    <property type="entry name" value="PEPTIDYL-PROLYL CIS-TRANS ISOMERASE CYP38, CHLOROPLASTIC"/>
    <property type="match status" value="1"/>
</dbReference>
<keyword evidence="3 6" id="KW-0413">Isomerase</keyword>
<protein>
    <recommendedName>
        <fullName evidence="1">peptidylprolyl isomerase</fullName>
        <ecNumber evidence="1">5.2.1.8</ecNumber>
    </recommendedName>
</protein>
<organism evidence="6 7">
    <name type="scientific">Pseudoalteromonas obscura</name>
    <dbReference type="NCBI Taxonomy" id="3048491"/>
    <lineage>
        <taxon>Bacteria</taxon>
        <taxon>Pseudomonadati</taxon>
        <taxon>Pseudomonadota</taxon>
        <taxon>Gammaproteobacteria</taxon>
        <taxon>Alteromonadales</taxon>
        <taxon>Pseudoalteromonadaceae</taxon>
        <taxon>Pseudoalteromonas</taxon>
    </lineage>
</organism>
<reference evidence="6 7" key="1">
    <citation type="submission" date="2023-05" db="EMBL/GenBank/DDBJ databases">
        <title>Pseudoalteromonas ardens sp. nov., Pseudoalteromonas obscura sp. nov., and Pseudoalteromonas umbrosa sp. nov., isolated from the coral Montipora capitata.</title>
        <authorList>
            <person name="Thomas E.M."/>
            <person name="Smith E.M."/>
            <person name="Papke E."/>
            <person name="Shlafstein M.D."/>
            <person name="Oline D.K."/>
            <person name="Videau P."/>
            <person name="Saw J.H."/>
            <person name="Strangman W.K."/>
            <person name="Ushijima B."/>
        </authorList>
    </citation>
    <scope>NUCLEOTIDE SEQUENCE [LARGE SCALE GENOMIC DNA]</scope>
    <source>
        <strain evidence="6 7">P94</strain>
    </source>
</reference>
<evidence type="ECO:0000256" key="4">
    <source>
        <dbReference type="SAM" id="SignalP"/>
    </source>
</evidence>
<dbReference type="Pfam" id="PF00160">
    <property type="entry name" value="Pro_isomerase"/>
    <property type="match status" value="1"/>
</dbReference>
<evidence type="ECO:0000259" key="5">
    <source>
        <dbReference type="PROSITE" id="PS50072"/>
    </source>
</evidence>
<dbReference type="EMBL" id="JASJUT010000006">
    <property type="protein sequence ID" value="MDK2596495.1"/>
    <property type="molecule type" value="Genomic_DNA"/>
</dbReference>
<dbReference type="RefSeq" id="WP_284137748.1">
    <property type="nucleotide sequence ID" value="NZ_JASJUT010000006.1"/>
</dbReference>
<comment type="caution">
    <text evidence="6">The sequence shown here is derived from an EMBL/GenBank/DDBJ whole genome shotgun (WGS) entry which is preliminary data.</text>
</comment>
<dbReference type="Gene3D" id="2.40.100.10">
    <property type="entry name" value="Cyclophilin-like"/>
    <property type="match status" value="1"/>
</dbReference>
<feature type="domain" description="PPIase cyclophilin-type" evidence="5">
    <location>
        <begin position="32"/>
        <end position="201"/>
    </location>
</feature>
<sequence>MIRTLVFALIIVSTGFAHAANKEGRFVQKDNLFPRVQVNTSLGKIVIDLDRSRAPLTVNNFLTYVVNGDYKGSVFHRVERDEVNEKDFVIQGGGYDKDYDGMFERKPIFNESGNGLKNEMYSVAMAYQDNKPHSGTRQFFFNMDDNNHLNPGRGWGFAVFGNVTEGYETLDKIMQVETGYNKKLGYSFIPKTAVIIYSIEILPVEEL</sequence>